<sequence>MHFSFARGFAHCNPPDGAGPTWLILDVFVVHSSVGWCSDGEADQETYEPQKFNAHFPVPKDIPIDPHRICA</sequence>
<dbReference type="EMBL" id="BA000040">
    <property type="protein sequence ID" value="BAC46861.1"/>
    <property type="molecule type" value="Genomic_DNA"/>
</dbReference>
<gene>
    <name evidence="1" type="ordered locus">bsl1596</name>
</gene>
<dbReference type="KEGG" id="bja:bsl1596"/>
<reference evidence="2" key="1">
    <citation type="journal article" date="2002" name="DNA Res.">
        <title>Complete genomic sequence of nitrogen-fixing symbiotic bacterium Bradyrhizobium japonicum USDA110.</title>
        <authorList>
            <person name="Kaneko T."/>
            <person name="Nakamura Y."/>
            <person name="Sato S."/>
            <person name="Minamisawa K."/>
            <person name="Uchiumi T."/>
            <person name="Sasamoto S."/>
            <person name="Watanabe A."/>
            <person name="Idesawa K."/>
            <person name="Iriguchi M."/>
            <person name="Kawashima K."/>
            <person name="Kohara M."/>
            <person name="Matsumoto M."/>
            <person name="Shimpo S."/>
            <person name="Tsuruoka H."/>
            <person name="Wada T."/>
            <person name="Yamada M."/>
            <person name="Tabata S."/>
        </authorList>
    </citation>
    <scope>NUCLEOTIDE SEQUENCE [LARGE SCALE GENOMIC DNA]</scope>
    <source>
        <strain evidence="2">JCM 10833 / BCRC 13528 / IAM 13628 / NBRC 14792 / USDA 110</strain>
    </source>
</reference>
<evidence type="ECO:0000313" key="1">
    <source>
        <dbReference type="EMBL" id="BAC46861.1"/>
    </source>
</evidence>
<evidence type="ECO:0000313" key="2">
    <source>
        <dbReference type="Proteomes" id="UP000002526"/>
    </source>
</evidence>
<dbReference type="OrthoDB" id="100605at2"/>
<keyword evidence="2" id="KW-1185">Reference proteome</keyword>
<dbReference type="EnsemblBacteria" id="BAC46861">
    <property type="protein sequence ID" value="BAC46861"/>
    <property type="gene ID" value="BAC46861"/>
</dbReference>
<dbReference type="AlphaFoldDB" id="Q89U23"/>
<accession>Q89U23</accession>
<proteinExistence type="predicted"/>
<dbReference type="HOGENOM" id="CLU_2732018_0_0_5"/>
<dbReference type="Proteomes" id="UP000002526">
    <property type="component" value="Chromosome"/>
</dbReference>
<organism evidence="1 2">
    <name type="scientific">Bradyrhizobium diazoefficiens (strain JCM 10833 / BCRC 13528 / IAM 13628 / NBRC 14792 / USDA 110)</name>
    <dbReference type="NCBI Taxonomy" id="224911"/>
    <lineage>
        <taxon>Bacteria</taxon>
        <taxon>Pseudomonadati</taxon>
        <taxon>Pseudomonadota</taxon>
        <taxon>Alphaproteobacteria</taxon>
        <taxon>Hyphomicrobiales</taxon>
        <taxon>Nitrobacteraceae</taxon>
        <taxon>Bradyrhizobium</taxon>
    </lineage>
</organism>
<name>Q89U23_BRADU</name>
<protein>
    <submittedName>
        <fullName evidence="1">Bsl1596 protein</fullName>
    </submittedName>
</protein>
<dbReference type="InParanoid" id="Q89U23"/>